<dbReference type="OrthoDB" id="9758793at2"/>
<dbReference type="InterPro" id="IPR028204">
    <property type="entry name" value="Tricorn_C1"/>
</dbReference>
<dbReference type="Pfam" id="PF14685">
    <property type="entry name" value="PDZ_Tricorn"/>
    <property type="match status" value="1"/>
</dbReference>
<dbReference type="EC" id="3.4.21.-" evidence="7"/>
<dbReference type="SUPFAM" id="SSF69322">
    <property type="entry name" value="Tricorn protease domain 2"/>
    <property type="match status" value="1"/>
</dbReference>
<feature type="domain" description="Tail specific protease" evidence="11">
    <location>
        <begin position="918"/>
        <end position="1108"/>
    </location>
</feature>
<comment type="caution">
    <text evidence="12">The sequence shown here is derived from an EMBL/GenBank/DDBJ whole genome shotgun (WGS) entry which is preliminary data.</text>
</comment>
<evidence type="ECO:0000256" key="6">
    <source>
        <dbReference type="ARBA" id="ARBA00022825"/>
    </source>
</evidence>
<dbReference type="InterPro" id="IPR005151">
    <property type="entry name" value="Tail-specific_protease"/>
</dbReference>
<keyword evidence="3 7" id="KW-0963">Cytoplasm</keyword>
<dbReference type="GO" id="GO:0008236">
    <property type="term" value="F:serine-type peptidase activity"/>
    <property type="evidence" value="ECO:0007669"/>
    <property type="project" value="UniProtKB-UniRule"/>
</dbReference>
<evidence type="ECO:0000256" key="1">
    <source>
        <dbReference type="ARBA" id="ARBA00004496"/>
    </source>
</evidence>
<evidence type="ECO:0000256" key="5">
    <source>
        <dbReference type="ARBA" id="ARBA00022801"/>
    </source>
</evidence>
<gene>
    <name evidence="12" type="ORF">EV383_0753</name>
</gene>
<evidence type="ECO:0000313" key="13">
    <source>
        <dbReference type="Proteomes" id="UP000291591"/>
    </source>
</evidence>
<feature type="compositionally biased region" description="Acidic residues" evidence="10">
    <location>
        <begin position="721"/>
        <end position="730"/>
    </location>
</feature>
<dbReference type="Pfam" id="PF26550">
    <property type="entry name" value="Tricorn_2nd"/>
    <property type="match status" value="1"/>
</dbReference>
<dbReference type="InterPro" id="IPR029414">
    <property type="entry name" value="Tricorn_PDZ"/>
</dbReference>
<evidence type="ECO:0000256" key="10">
    <source>
        <dbReference type="SAM" id="MobiDB-lite"/>
    </source>
</evidence>
<dbReference type="Gene3D" id="2.130.10.10">
    <property type="entry name" value="YVTN repeat-like/Quinoprotein amine dehydrogenase"/>
    <property type="match status" value="1"/>
</dbReference>
<feature type="site" description="Transition state stabilizer; via amide nitrogen" evidence="9">
    <location>
        <position position="1040"/>
    </location>
</feature>
<dbReference type="GO" id="GO:0006508">
    <property type="term" value="P:proteolysis"/>
    <property type="evidence" value="ECO:0007669"/>
    <property type="project" value="UniProtKB-UniRule"/>
</dbReference>
<feature type="region of interest" description="Disordered" evidence="10">
    <location>
        <begin position="821"/>
        <end position="845"/>
    </location>
</feature>
<reference evidence="12 13" key="1">
    <citation type="submission" date="2019-02" db="EMBL/GenBank/DDBJ databases">
        <title>Sequencing the genomes of 1000 actinobacteria strains.</title>
        <authorList>
            <person name="Klenk H.-P."/>
        </authorList>
    </citation>
    <scope>NUCLEOTIDE SEQUENCE [LARGE SCALE GENOMIC DNA]</scope>
    <source>
        <strain evidence="12 13">DSM 45779</strain>
    </source>
</reference>
<dbReference type="GO" id="GO:0005737">
    <property type="term" value="C:cytoplasm"/>
    <property type="evidence" value="ECO:0007669"/>
    <property type="project" value="UniProtKB-SubCell"/>
</dbReference>
<evidence type="ECO:0000256" key="3">
    <source>
        <dbReference type="ARBA" id="ARBA00022490"/>
    </source>
</evidence>
<name>A0A4Q7UQL1_PSEST</name>
<dbReference type="SUPFAM" id="SSF50156">
    <property type="entry name" value="PDZ domain-like"/>
    <property type="match status" value="1"/>
</dbReference>
<dbReference type="CDD" id="cd07562">
    <property type="entry name" value="Peptidase_S41_TRI"/>
    <property type="match status" value="1"/>
</dbReference>
<sequence length="1160" mass="124635">MAHLRFPHLHGDTLVFTAEDDVWTAPLSGGRAYRLTADAVPVSTPRISPDGTRVAWASRRDGARETYVADVDGGGLRRLTYWGDPAGACAGWTPGGEVVALTSNEDATTRRWAYAVPATGGAPRRLPYGPLAALALDAGSGAVAILTHGAREAAWWKRYRGGTAGKIWLDADGSGEFARIGADLDGQLEWPMFVTSEGETRLAFLSDHEGWGNLYSLALDGTGLRRHSDHGSGDHGSDGAPAFYARHASTDGRRVVYESAGQLWIVDSLAAGASPRRLDVTLGGPRSAREPFRATIARDLGGVYPDKAGRTSIATVRGTVHRLTHRDGPARTLLAEPGVRARMAHPLGEDRAVWVDDAEGADAVCVAPLDVRAEGAAPLRRYGAGEIGRVLELTAAPDGSAVALATHDGRLLLLDLGPSAPSDESDAAPAPGDRVPGTLRELARGGAGEVADLSWSPDSTWLAFCDPPEPGLSRIVLAKVSDGELVEVTPARFHDSDPVFTSDGKYLAFLSRRVFDPSYDHHAFDLAFQTGWKPFLVPLAARTPSPFGASPDGRPVTPGEEGPDDPPAPSRRNGARSEESLTDAERADAEAADEVDAEEKPRKKDKKAPPEVVVDAEGLPDRVVGIPVEAGRYHGMTAGKGCLLWLHHPASGVLGDSRADDDAEHERPWLERYDLAKRTLTTIADPGGPFAVSGDGTRVVLRDRAKLRVLRTDRSGPSAPSEDDNGGSDEFDIDTARLVVTVDPTAEWRQMFDEVVRLMRDHFWTEDMAGVDWEAEAARYRPLVDELGSHDDLVDLLWELHGELGTSHAYVMPTRFTGDATGRPGLLGADLEPDPGSGSESGGWRVRRVLPPESSAPAARSPLSGPGVDVRAGDVILEVGGEPVDPAWGPAPLLLSRAERLVELTVRSGPGREDAGEVRRVVVRPLRSEEELRYQDLVAGRRAEVLERSGGRLGYLHVPDMMAPGWAQLHRDLARETARDGLILDVRGNRGGHTSQLVVEKLARTVIGWDLPRHRTPSTYPEDAPRGPVVALADELSGSDGDIVTAAIKRLGIGPVIGVRTWGGVIGIDGRYGLVDGTRVTQPRYATWFDDSGWGMENHGVDPDEEVVITPQDWVAGRDPQLDRAVEVALQRLEQNPPARPPDVSTRPSRRRPDLPPRPA</sequence>
<evidence type="ECO:0000256" key="2">
    <source>
        <dbReference type="ARBA" id="ARBA00008524"/>
    </source>
</evidence>
<evidence type="ECO:0000313" key="12">
    <source>
        <dbReference type="EMBL" id="RZT83925.1"/>
    </source>
</evidence>
<dbReference type="Gene3D" id="2.120.10.60">
    <property type="entry name" value="Tricorn protease N-terminal domain"/>
    <property type="match status" value="1"/>
</dbReference>
<evidence type="ECO:0000259" key="11">
    <source>
        <dbReference type="SMART" id="SM00245"/>
    </source>
</evidence>
<dbReference type="InterPro" id="IPR036034">
    <property type="entry name" value="PDZ_sf"/>
</dbReference>
<dbReference type="Gene3D" id="2.30.42.10">
    <property type="match status" value="1"/>
</dbReference>
<evidence type="ECO:0000256" key="7">
    <source>
        <dbReference type="PIRNR" id="PIRNR036421"/>
    </source>
</evidence>
<dbReference type="PIRSF" id="PIRSF036421">
    <property type="entry name" value="Tricorn_protease"/>
    <property type="match status" value="1"/>
</dbReference>
<feature type="region of interest" description="Disordered" evidence="10">
    <location>
        <begin position="1131"/>
        <end position="1160"/>
    </location>
</feature>
<evidence type="ECO:0000256" key="9">
    <source>
        <dbReference type="PIRSR" id="PIRSR036421-3"/>
    </source>
</evidence>
<dbReference type="InterPro" id="IPR029045">
    <property type="entry name" value="ClpP/crotonase-like_dom_sf"/>
</dbReference>
<dbReference type="AlphaFoldDB" id="A0A4Q7UQL1"/>
<comment type="similarity">
    <text evidence="2 7">Belongs to the peptidase S41B family.</text>
</comment>
<protein>
    <recommendedName>
        <fullName evidence="7">Tricorn protease homolog</fullName>
        <ecNumber evidence="7">3.4.21.-</ecNumber>
    </recommendedName>
</protein>
<keyword evidence="6 7" id="KW-0720">Serine protease</keyword>
<evidence type="ECO:0000256" key="4">
    <source>
        <dbReference type="ARBA" id="ARBA00022670"/>
    </source>
</evidence>
<comment type="subcellular location">
    <subcellularLocation>
        <location evidence="1 7">Cytoplasm</location>
    </subcellularLocation>
</comment>
<dbReference type="SUPFAM" id="SSF52096">
    <property type="entry name" value="ClpP/crotonase"/>
    <property type="match status" value="1"/>
</dbReference>
<dbReference type="Pfam" id="PF26549">
    <property type="entry name" value="Tricorn_N"/>
    <property type="match status" value="1"/>
</dbReference>
<feature type="compositionally biased region" description="Low complexity" evidence="10">
    <location>
        <begin position="417"/>
        <end position="433"/>
    </location>
</feature>
<dbReference type="PANTHER" id="PTHR43253">
    <property type="entry name" value="TRICORN PROTEASE HOMOLOG 2-RELATED"/>
    <property type="match status" value="1"/>
</dbReference>
<dbReference type="Pfam" id="PF14684">
    <property type="entry name" value="Tricorn_C1"/>
    <property type="match status" value="1"/>
</dbReference>
<evidence type="ECO:0000256" key="8">
    <source>
        <dbReference type="PIRSR" id="PIRSR036421-1"/>
    </source>
</evidence>
<comment type="function">
    <text evidence="7">Degrades oligopeptides.</text>
</comment>
<accession>A0A4Q7UQL1</accession>
<feature type="active site" description="Charge relay system" evidence="8">
    <location>
        <position position="808"/>
    </location>
</feature>
<dbReference type="Proteomes" id="UP000291591">
    <property type="component" value="Unassembled WGS sequence"/>
</dbReference>
<organism evidence="12 13">
    <name type="scientific">Pseudonocardia sediminis</name>
    <dbReference type="NCBI Taxonomy" id="1397368"/>
    <lineage>
        <taxon>Bacteria</taxon>
        <taxon>Bacillati</taxon>
        <taxon>Actinomycetota</taxon>
        <taxon>Actinomycetes</taxon>
        <taxon>Pseudonocardiales</taxon>
        <taxon>Pseudonocardiaceae</taxon>
        <taxon>Pseudonocardia</taxon>
    </lineage>
</organism>
<keyword evidence="4 7" id="KW-0645">Protease</keyword>
<dbReference type="InterPro" id="IPR012393">
    <property type="entry name" value="Tricorn_protease"/>
</dbReference>
<feature type="active site" description="Nucleophile" evidence="8">
    <location>
        <position position="1039"/>
    </location>
</feature>
<feature type="region of interest" description="Disordered" evidence="10">
    <location>
        <begin position="711"/>
        <end position="730"/>
    </location>
</feature>
<dbReference type="InterPro" id="IPR015943">
    <property type="entry name" value="WD40/YVTN_repeat-like_dom_sf"/>
</dbReference>
<dbReference type="Gene3D" id="3.90.226.10">
    <property type="entry name" value="2-enoyl-CoA Hydratase, Chain A, domain 1"/>
    <property type="match status" value="1"/>
</dbReference>
<feature type="active site" description="Charge relay system" evidence="8">
    <location>
        <position position="1097"/>
    </location>
</feature>
<dbReference type="SMART" id="SM00245">
    <property type="entry name" value="TSPc"/>
    <property type="match status" value="1"/>
</dbReference>
<dbReference type="Pfam" id="PF03572">
    <property type="entry name" value="Peptidase_S41"/>
    <property type="match status" value="1"/>
</dbReference>
<dbReference type="RefSeq" id="WP_130288616.1">
    <property type="nucleotide sequence ID" value="NZ_SHKL01000001.1"/>
</dbReference>
<keyword evidence="5 7" id="KW-0378">Hydrolase</keyword>
<dbReference type="Gene3D" id="3.30.750.44">
    <property type="match status" value="1"/>
</dbReference>
<dbReference type="SUPFAM" id="SSF69304">
    <property type="entry name" value="Tricorn protease N-terminal domain"/>
    <property type="match status" value="1"/>
</dbReference>
<proteinExistence type="inferred from homology"/>
<feature type="region of interest" description="Disordered" evidence="10">
    <location>
        <begin position="415"/>
        <end position="436"/>
    </location>
</feature>
<feature type="compositionally biased region" description="Basic and acidic residues" evidence="10">
    <location>
        <begin position="575"/>
        <end position="589"/>
    </location>
</feature>
<feature type="compositionally biased region" description="Basic and acidic residues" evidence="10">
    <location>
        <begin position="1151"/>
        <end position="1160"/>
    </location>
</feature>
<dbReference type="EMBL" id="SHKL01000001">
    <property type="protein sequence ID" value="RZT83925.1"/>
    <property type="molecule type" value="Genomic_DNA"/>
</dbReference>
<keyword evidence="13" id="KW-1185">Reference proteome</keyword>
<feature type="region of interest" description="Disordered" evidence="10">
    <location>
        <begin position="543"/>
        <end position="614"/>
    </location>
</feature>
<dbReference type="PANTHER" id="PTHR43253:SF1">
    <property type="entry name" value="TRICORN PROTEASE HOMOLOG 2-RELATED"/>
    <property type="match status" value="1"/>
</dbReference>